<keyword evidence="3" id="KW-1185">Reference proteome</keyword>
<dbReference type="InterPro" id="IPR015797">
    <property type="entry name" value="NUDIX_hydrolase-like_dom_sf"/>
</dbReference>
<comment type="caution">
    <text evidence="2">The sequence shown here is derived from an EMBL/GenBank/DDBJ whole genome shotgun (WGS) entry which is preliminary data.</text>
</comment>
<evidence type="ECO:0000313" key="3">
    <source>
        <dbReference type="Proteomes" id="UP001597493"/>
    </source>
</evidence>
<sequence>MEIRQMTAAYLFHGDRVLLIRKANSRLHAGEFWSGVGGHMEAEELNNPKHTCLREVYEESGLDEHDIEGLELKYILLRIKEREIRQQFVYMGKAKRQDVVSSGEGELHWVEQGDLFRLRMSAINGFMLEHYLLTPNRNGVTVGTITANKLGEPCMQWAELNDPLIF</sequence>
<evidence type="ECO:0000313" key="2">
    <source>
        <dbReference type="EMBL" id="MFD2661890.1"/>
    </source>
</evidence>
<dbReference type="Gene3D" id="3.90.79.10">
    <property type="entry name" value="Nucleoside Triphosphate Pyrophosphohydrolase"/>
    <property type="match status" value="1"/>
</dbReference>
<dbReference type="InterPro" id="IPR000086">
    <property type="entry name" value="NUDIX_hydrolase_dom"/>
</dbReference>
<protein>
    <submittedName>
        <fullName evidence="2">NUDIX domain-containing protein</fullName>
    </submittedName>
</protein>
<dbReference type="Pfam" id="PF00293">
    <property type="entry name" value="NUDIX"/>
    <property type="match status" value="1"/>
</dbReference>
<dbReference type="Proteomes" id="UP001597493">
    <property type="component" value="Unassembled WGS sequence"/>
</dbReference>
<feature type="domain" description="Nudix hydrolase" evidence="1">
    <location>
        <begin position="2"/>
        <end position="132"/>
    </location>
</feature>
<reference evidence="3" key="1">
    <citation type="journal article" date="2019" name="Int. J. Syst. Evol. Microbiol.">
        <title>The Global Catalogue of Microorganisms (GCM) 10K type strain sequencing project: providing services to taxonomists for standard genome sequencing and annotation.</title>
        <authorList>
            <consortium name="The Broad Institute Genomics Platform"/>
            <consortium name="The Broad Institute Genome Sequencing Center for Infectious Disease"/>
            <person name="Wu L."/>
            <person name="Ma J."/>
        </authorList>
    </citation>
    <scope>NUCLEOTIDE SEQUENCE [LARGE SCALE GENOMIC DNA]</scope>
    <source>
        <strain evidence="3">TISTR 1827</strain>
    </source>
</reference>
<name>A0ABW5R080_9BACL</name>
<dbReference type="EMBL" id="JBHUMY010000019">
    <property type="protein sequence ID" value="MFD2661890.1"/>
    <property type="molecule type" value="Genomic_DNA"/>
</dbReference>
<dbReference type="SUPFAM" id="SSF55811">
    <property type="entry name" value="Nudix"/>
    <property type="match status" value="1"/>
</dbReference>
<accession>A0ABW5R080</accession>
<evidence type="ECO:0000259" key="1">
    <source>
        <dbReference type="PROSITE" id="PS51462"/>
    </source>
</evidence>
<gene>
    <name evidence="2" type="ORF">ACFSW5_16670</name>
</gene>
<dbReference type="RefSeq" id="WP_379275391.1">
    <property type="nucleotide sequence ID" value="NZ_JBHUGT010000033.1"/>
</dbReference>
<proteinExistence type="predicted"/>
<organism evidence="2 3">
    <name type="scientific">Paenibacillus thailandensis</name>
    <dbReference type="NCBI Taxonomy" id="393250"/>
    <lineage>
        <taxon>Bacteria</taxon>
        <taxon>Bacillati</taxon>
        <taxon>Bacillota</taxon>
        <taxon>Bacilli</taxon>
        <taxon>Bacillales</taxon>
        <taxon>Paenibacillaceae</taxon>
        <taxon>Paenibacillus</taxon>
    </lineage>
</organism>
<dbReference type="PROSITE" id="PS51462">
    <property type="entry name" value="NUDIX"/>
    <property type="match status" value="1"/>
</dbReference>